<dbReference type="EMBL" id="BAAFSG010000001">
    <property type="protein sequence ID" value="GAB1254915.1"/>
    <property type="molecule type" value="Genomic_DNA"/>
</dbReference>
<gene>
    <name evidence="2" type="ORF">Defa_24020</name>
</gene>
<keyword evidence="3" id="KW-1185">Reference proteome</keyword>
<dbReference type="PROSITE" id="PS51832">
    <property type="entry name" value="HD_GYP"/>
    <property type="match status" value="1"/>
</dbReference>
<dbReference type="InterPro" id="IPR037522">
    <property type="entry name" value="HD_GYP_dom"/>
</dbReference>
<reference evidence="2 3" key="1">
    <citation type="journal article" date="2025" name="Int. J. Syst. Evol. Microbiol.">
        <title>Desulfovibrio falkowii sp. nov., Porphyromonas miyakawae sp. nov., Mediterraneibacter flintii sp. nov. and Owariibacterium komagatae gen. nov., sp. nov., isolated from human faeces.</title>
        <authorList>
            <person name="Hamaguchi T."/>
            <person name="Ohara M."/>
            <person name="Hisatomi A."/>
            <person name="Sekiguchi K."/>
            <person name="Takeda J.I."/>
            <person name="Ueyama J."/>
            <person name="Ito M."/>
            <person name="Nishiwaki H."/>
            <person name="Ogi T."/>
            <person name="Hirayama M."/>
            <person name="Ohkuma M."/>
            <person name="Sakamoto M."/>
            <person name="Ohno K."/>
        </authorList>
    </citation>
    <scope>NUCLEOTIDE SEQUENCE [LARGE SCALE GENOMIC DNA]</scope>
    <source>
        <strain evidence="2 3">13CB8C</strain>
    </source>
</reference>
<dbReference type="Proteomes" id="UP001628192">
    <property type="component" value="Unassembled WGS sequence"/>
</dbReference>
<dbReference type="InterPro" id="IPR003607">
    <property type="entry name" value="HD/PDEase_dom"/>
</dbReference>
<dbReference type="CDD" id="cd00077">
    <property type="entry name" value="HDc"/>
    <property type="match status" value="1"/>
</dbReference>
<dbReference type="PANTHER" id="PTHR45228">
    <property type="entry name" value="CYCLIC DI-GMP PHOSPHODIESTERASE TM_0186-RELATED"/>
    <property type="match status" value="1"/>
</dbReference>
<feature type="domain" description="HD-GYP" evidence="1">
    <location>
        <begin position="1"/>
        <end position="147"/>
    </location>
</feature>
<organism evidence="2 3">
    <name type="scientific">Desulfovibrio falkowii</name>
    <dbReference type="NCBI Taxonomy" id="3136602"/>
    <lineage>
        <taxon>Bacteria</taxon>
        <taxon>Pseudomonadati</taxon>
        <taxon>Thermodesulfobacteriota</taxon>
        <taxon>Desulfovibrionia</taxon>
        <taxon>Desulfovibrionales</taxon>
        <taxon>Desulfovibrionaceae</taxon>
        <taxon>Desulfovibrio</taxon>
    </lineage>
</organism>
<dbReference type="SUPFAM" id="SSF109604">
    <property type="entry name" value="HD-domain/PDEase-like"/>
    <property type="match status" value="1"/>
</dbReference>
<name>A0ABQ0EAS3_9BACT</name>
<proteinExistence type="predicted"/>
<evidence type="ECO:0000313" key="2">
    <source>
        <dbReference type="EMBL" id="GAB1254915.1"/>
    </source>
</evidence>
<accession>A0ABQ0EAS3</accession>
<comment type="caution">
    <text evidence="2">The sequence shown here is derived from an EMBL/GenBank/DDBJ whole genome shotgun (WGS) entry which is preliminary data.</text>
</comment>
<sequence>MLHDIGKVHVPDAILQKPGPLTAEEFNTVKTHTLHGGNLLHSLRLISDSRFLEFAEQIARTHHERWDGSGYPLRLRGDEIPYVGRLMAVADVYDATRFARVYKGAWPHSVSTQYIMDNRGVLFDPVVAECFYENREIFKNISTGFQKIGAVFFS</sequence>
<dbReference type="Gene3D" id="1.10.3210.10">
    <property type="entry name" value="Hypothetical protein af1432"/>
    <property type="match status" value="1"/>
</dbReference>
<protein>
    <recommendedName>
        <fullName evidence="1">HD-GYP domain-containing protein</fullName>
    </recommendedName>
</protein>
<dbReference type="RefSeq" id="WP_407845029.1">
    <property type="nucleotide sequence ID" value="NZ_BAAFSG010000001.1"/>
</dbReference>
<dbReference type="InterPro" id="IPR052020">
    <property type="entry name" value="Cyclic_di-GMP/3'3'-cGAMP_PDE"/>
</dbReference>
<evidence type="ECO:0000313" key="3">
    <source>
        <dbReference type="Proteomes" id="UP001628192"/>
    </source>
</evidence>
<evidence type="ECO:0000259" key="1">
    <source>
        <dbReference type="PROSITE" id="PS51832"/>
    </source>
</evidence>
<dbReference type="Pfam" id="PF13487">
    <property type="entry name" value="HD_5"/>
    <property type="match status" value="1"/>
</dbReference>